<keyword evidence="1" id="KW-1133">Transmembrane helix</keyword>
<evidence type="ECO:0000313" key="3">
    <source>
        <dbReference type="Proteomes" id="UP000225706"/>
    </source>
</evidence>
<feature type="transmembrane region" description="Helical" evidence="1">
    <location>
        <begin position="248"/>
        <end position="273"/>
    </location>
</feature>
<feature type="transmembrane region" description="Helical" evidence="1">
    <location>
        <begin position="144"/>
        <end position="168"/>
    </location>
</feature>
<feature type="transmembrane region" description="Helical" evidence="1">
    <location>
        <begin position="207"/>
        <end position="228"/>
    </location>
</feature>
<keyword evidence="1" id="KW-0812">Transmembrane</keyword>
<dbReference type="Proteomes" id="UP000225706">
    <property type="component" value="Unassembled WGS sequence"/>
</dbReference>
<dbReference type="PANTHER" id="PTHR12242">
    <property type="entry name" value="OS02G0130600 PROTEIN-RELATED"/>
    <property type="match status" value="1"/>
</dbReference>
<dbReference type="EMBL" id="LSMT01000776">
    <property type="protein sequence ID" value="PFX14467.1"/>
    <property type="molecule type" value="Genomic_DNA"/>
</dbReference>
<dbReference type="OrthoDB" id="419711at2759"/>
<proteinExistence type="predicted"/>
<evidence type="ECO:0000313" key="2">
    <source>
        <dbReference type="EMBL" id="PFX14467.1"/>
    </source>
</evidence>
<evidence type="ECO:0008006" key="4">
    <source>
        <dbReference type="Google" id="ProtNLM"/>
    </source>
</evidence>
<gene>
    <name evidence="2" type="ORF">AWC38_SpisGene21367</name>
</gene>
<dbReference type="PANTHER" id="PTHR12242:SF45">
    <property type="entry name" value="MARVEL DOMAIN-CONTAINING PROTEIN"/>
    <property type="match status" value="1"/>
</dbReference>
<reference evidence="3" key="1">
    <citation type="journal article" date="2017" name="bioRxiv">
        <title>Comparative analysis of the genomes of Stylophora pistillata and Acropora digitifera provides evidence for extensive differences between species of corals.</title>
        <authorList>
            <person name="Voolstra C.R."/>
            <person name="Li Y."/>
            <person name="Liew Y.J."/>
            <person name="Baumgarten S."/>
            <person name="Zoccola D."/>
            <person name="Flot J.-F."/>
            <person name="Tambutte S."/>
            <person name="Allemand D."/>
            <person name="Aranda M."/>
        </authorList>
    </citation>
    <scope>NUCLEOTIDE SEQUENCE [LARGE SCALE GENOMIC DNA]</scope>
</reference>
<dbReference type="GO" id="GO:0016020">
    <property type="term" value="C:membrane"/>
    <property type="evidence" value="ECO:0007669"/>
    <property type="project" value="TreeGrafter"/>
</dbReference>
<accession>A0A2B4RDP1</accession>
<keyword evidence="1" id="KW-0472">Membrane</keyword>
<protein>
    <recommendedName>
        <fullName evidence="4">Protein rolling stone</fullName>
    </recommendedName>
</protein>
<keyword evidence="3" id="KW-1185">Reference proteome</keyword>
<feature type="transmembrane region" description="Helical" evidence="1">
    <location>
        <begin position="174"/>
        <end position="195"/>
    </location>
</feature>
<comment type="caution">
    <text evidence="2">The sequence shown here is derived from an EMBL/GenBank/DDBJ whole genome shotgun (WGS) entry which is preliminary data.</text>
</comment>
<organism evidence="2 3">
    <name type="scientific">Stylophora pistillata</name>
    <name type="common">Smooth cauliflower coral</name>
    <dbReference type="NCBI Taxonomy" id="50429"/>
    <lineage>
        <taxon>Eukaryota</taxon>
        <taxon>Metazoa</taxon>
        <taxon>Cnidaria</taxon>
        <taxon>Anthozoa</taxon>
        <taxon>Hexacorallia</taxon>
        <taxon>Scleractinia</taxon>
        <taxon>Astrocoeniina</taxon>
        <taxon>Pocilloporidae</taxon>
        <taxon>Stylophora</taxon>
    </lineage>
</organism>
<name>A0A2B4RDP1_STYPI</name>
<evidence type="ECO:0000256" key="1">
    <source>
        <dbReference type="SAM" id="Phobius"/>
    </source>
</evidence>
<sequence length="283" mass="32446">MGCCKALGKECSIQKLGLRYHDSRAFTDAPGLPRPLFAFLRLIYAALAIADLVWIGLEHPSGIWVIHLQNWSRVVTALYFLTGSLTAFHRSACGSKENDSYDIIHPDFPDHTGDSNSCALKPGEKDDSNDPDTYENHLSWHHKVLWVLHTLASNSTFVCMIAYFAFFVDEHVTYIWIFYIPRHSLYVFLMIVDTLASYIPVRLLHVVYAYIFGAAYVVFTVVFILTEVRVDLRLNPIMYPSLESGDEPLIYTAYLSIFLIAGFPVAQIIYFLIHKFRTWYISR</sequence>
<dbReference type="AlphaFoldDB" id="A0A2B4RDP1"/>